<dbReference type="OrthoDB" id="9179973at2"/>
<dbReference type="Proteomes" id="UP000282656">
    <property type="component" value="Unassembled WGS sequence"/>
</dbReference>
<proteinExistence type="predicted"/>
<accession>A0A3A8PTW2</accession>
<evidence type="ECO:0000313" key="1">
    <source>
        <dbReference type="EMBL" id="RKH59823.1"/>
    </source>
</evidence>
<keyword evidence="2" id="KW-1185">Reference proteome</keyword>
<dbReference type="InterPro" id="IPR021815">
    <property type="entry name" value="TsiV"/>
</dbReference>
<sequence>MSENFPTLRLHARRGDVVARDGVVVSFFIPYDHSIVAQACWRALQTYLRATPPQSLNWYGADDGDVLELDEDGWEVIRKRMVDRPSRLAWHVELSDLPGGTGGYQFEYHSNRIERPLCVGSNTAMSFTFPTEYLLEHGPQRMRDLVLELARELPFHFGYASFGLASREGSWTAGDWKVLEKYSVRYLGVDLPAVAGLGSVIGLHSLGAHWLTFLGSPLLERMGGTEALRQALPFPEVSLLPMEQERLLVTLSEWPTAIDIEQEPIPPQYRALACFLKPFMYAPVDADDGIANYLDRWRRRLCP</sequence>
<name>A0A3A8PTW2_9BACT</name>
<evidence type="ECO:0000313" key="2">
    <source>
        <dbReference type="Proteomes" id="UP000282656"/>
    </source>
</evidence>
<gene>
    <name evidence="1" type="ORF">D7X96_34685</name>
</gene>
<protein>
    <submittedName>
        <fullName evidence="1">DUF3396 domain-containing protein</fullName>
    </submittedName>
</protein>
<reference evidence="2" key="1">
    <citation type="submission" date="2018-09" db="EMBL/GenBank/DDBJ databases">
        <authorList>
            <person name="Livingstone P.G."/>
            <person name="Whitworth D.E."/>
        </authorList>
    </citation>
    <scope>NUCLEOTIDE SEQUENCE [LARGE SCALE GENOMIC DNA]</scope>
    <source>
        <strain evidence="2">AB047A</strain>
    </source>
</reference>
<dbReference type="EMBL" id="RAWM01000160">
    <property type="protein sequence ID" value="RKH59823.1"/>
    <property type="molecule type" value="Genomic_DNA"/>
</dbReference>
<dbReference type="Pfam" id="PF11876">
    <property type="entry name" value="TsiV"/>
    <property type="match status" value="1"/>
</dbReference>
<dbReference type="AlphaFoldDB" id="A0A3A8PTW2"/>
<organism evidence="1 2">
    <name type="scientific">Corallococcus interemptor</name>
    <dbReference type="NCBI Taxonomy" id="2316720"/>
    <lineage>
        <taxon>Bacteria</taxon>
        <taxon>Pseudomonadati</taxon>
        <taxon>Myxococcota</taxon>
        <taxon>Myxococcia</taxon>
        <taxon>Myxococcales</taxon>
        <taxon>Cystobacterineae</taxon>
        <taxon>Myxococcaceae</taxon>
        <taxon>Corallococcus</taxon>
    </lineage>
</organism>
<comment type="caution">
    <text evidence="1">The sequence shown here is derived from an EMBL/GenBank/DDBJ whole genome shotgun (WGS) entry which is preliminary data.</text>
</comment>
<dbReference type="RefSeq" id="WP_120552029.1">
    <property type="nucleotide sequence ID" value="NZ_RAWM01000160.1"/>
</dbReference>